<evidence type="ECO:0000313" key="2">
    <source>
        <dbReference type="Proteomes" id="UP001054945"/>
    </source>
</evidence>
<dbReference type="Proteomes" id="UP001054945">
    <property type="component" value="Unassembled WGS sequence"/>
</dbReference>
<keyword evidence="2" id="KW-1185">Reference proteome</keyword>
<reference evidence="1 2" key="1">
    <citation type="submission" date="2021-06" db="EMBL/GenBank/DDBJ databases">
        <title>Caerostris extrusa draft genome.</title>
        <authorList>
            <person name="Kono N."/>
            <person name="Arakawa K."/>
        </authorList>
    </citation>
    <scope>NUCLEOTIDE SEQUENCE [LARGE SCALE GENOMIC DNA]</scope>
</reference>
<evidence type="ECO:0000313" key="1">
    <source>
        <dbReference type="EMBL" id="GIY86016.1"/>
    </source>
</evidence>
<sequence length="80" mass="9430">MRAGYSGLHCGSLLLDGGRITWVVYQRKDRLYWLLFWNHKRRKESHVEADGIRFSDDALIPSLLGHSVRMFFEVKSKHQI</sequence>
<dbReference type="EMBL" id="BPLR01016727">
    <property type="protein sequence ID" value="GIY86016.1"/>
    <property type="molecule type" value="Genomic_DNA"/>
</dbReference>
<protein>
    <submittedName>
        <fullName evidence="1">Uncharacterized protein</fullName>
    </submittedName>
</protein>
<gene>
    <name evidence="1" type="ORF">CEXT_209351</name>
</gene>
<dbReference type="AlphaFoldDB" id="A0AAV4WSX2"/>
<accession>A0AAV4WSX2</accession>
<organism evidence="1 2">
    <name type="scientific">Caerostris extrusa</name>
    <name type="common">Bark spider</name>
    <name type="synonym">Caerostris bankana</name>
    <dbReference type="NCBI Taxonomy" id="172846"/>
    <lineage>
        <taxon>Eukaryota</taxon>
        <taxon>Metazoa</taxon>
        <taxon>Ecdysozoa</taxon>
        <taxon>Arthropoda</taxon>
        <taxon>Chelicerata</taxon>
        <taxon>Arachnida</taxon>
        <taxon>Araneae</taxon>
        <taxon>Araneomorphae</taxon>
        <taxon>Entelegynae</taxon>
        <taxon>Araneoidea</taxon>
        <taxon>Araneidae</taxon>
        <taxon>Caerostris</taxon>
    </lineage>
</organism>
<name>A0AAV4WSX2_CAEEX</name>
<proteinExistence type="predicted"/>
<comment type="caution">
    <text evidence="1">The sequence shown here is derived from an EMBL/GenBank/DDBJ whole genome shotgun (WGS) entry which is preliminary data.</text>
</comment>